<dbReference type="Gene3D" id="2.40.10.10">
    <property type="entry name" value="Trypsin-like serine proteases"/>
    <property type="match status" value="1"/>
</dbReference>
<dbReference type="Pfam" id="PF00089">
    <property type="entry name" value="Trypsin"/>
    <property type="match status" value="1"/>
</dbReference>
<dbReference type="PANTHER" id="PTHR24252">
    <property type="entry name" value="ACROSIN-RELATED"/>
    <property type="match status" value="1"/>
</dbReference>
<dbReference type="SUPFAM" id="SSF50494">
    <property type="entry name" value="Trypsin-like serine proteases"/>
    <property type="match status" value="1"/>
</dbReference>
<feature type="region of interest" description="Disordered" evidence="2">
    <location>
        <begin position="23"/>
        <end position="59"/>
    </location>
</feature>
<proteinExistence type="predicted"/>
<dbReference type="PANTHER" id="PTHR24252:SF7">
    <property type="entry name" value="HYALIN"/>
    <property type="match status" value="1"/>
</dbReference>
<evidence type="ECO:0000313" key="6">
    <source>
        <dbReference type="Proteomes" id="UP000007875"/>
    </source>
</evidence>
<feature type="compositionally biased region" description="Polar residues" evidence="2">
    <location>
        <begin position="46"/>
        <end position="59"/>
    </location>
</feature>
<dbReference type="Proteomes" id="UP000007875">
    <property type="component" value="Unassembled WGS sequence"/>
</dbReference>
<organism evidence="5 6">
    <name type="scientific">Ciona savignyi</name>
    <name type="common">Pacific transparent sea squirt</name>
    <dbReference type="NCBI Taxonomy" id="51511"/>
    <lineage>
        <taxon>Eukaryota</taxon>
        <taxon>Metazoa</taxon>
        <taxon>Chordata</taxon>
        <taxon>Tunicata</taxon>
        <taxon>Ascidiacea</taxon>
        <taxon>Phlebobranchia</taxon>
        <taxon>Cionidae</taxon>
        <taxon>Ciona</taxon>
    </lineage>
</organism>
<dbReference type="InterPro" id="IPR009003">
    <property type="entry name" value="Peptidase_S1_PA"/>
</dbReference>
<protein>
    <recommendedName>
        <fullName evidence="4">Peptidase S1 domain-containing protein</fullName>
    </recommendedName>
</protein>
<reference evidence="6" key="1">
    <citation type="submission" date="2003-08" db="EMBL/GenBank/DDBJ databases">
        <authorList>
            <person name="Birren B."/>
            <person name="Nusbaum C."/>
            <person name="Abebe A."/>
            <person name="Abouelleil A."/>
            <person name="Adekoya E."/>
            <person name="Ait-zahra M."/>
            <person name="Allen N."/>
            <person name="Allen T."/>
            <person name="An P."/>
            <person name="Anderson M."/>
            <person name="Anderson S."/>
            <person name="Arachchi H."/>
            <person name="Armbruster J."/>
            <person name="Bachantsang P."/>
            <person name="Baldwin J."/>
            <person name="Barry A."/>
            <person name="Bayul T."/>
            <person name="Blitshsteyn B."/>
            <person name="Bloom T."/>
            <person name="Blye J."/>
            <person name="Boguslavskiy L."/>
            <person name="Borowsky M."/>
            <person name="Boukhgalter B."/>
            <person name="Brunache A."/>
            <person name="Butler J."/>
            <person name="Calixte N."/>
            <person name="Calvo S."/>
            <person name="Camarata J."/>
            <person name="Campo K."/>
            <person name="Chang J."/>
            <person name="Cheshatsang Y."/>
            <person name="Citroen M."/>
            <person name="Collymore A."/>
            <person name="Considine T."/>
            <person name="Cook A."/>
            <person name="Cooke P."/>
            <person name="Corum B."/>
            <person name="Cuomo C."/>
            <person name="David R."/>
            <person name="Dawoe T."/>
            <person name="Degray S."/>
            <person name="Dodge S."/>
            <person name="Dooley K."/>
            <person name="Dorje P."/>
            <person name="Dorjee K."/>
            <person name="Dorris L."/>
            <person name="Duffey N."/>
            <person name="Dupes A."/>
            <person name="Elkins T."/>
            <person name="Engels R."/>
            <person name="Erickson J."/>
            <person name="Farina A."/>
            <person name="Faro S."/>
            <person name="Ferreira P."/>
            <person name="Fischer H."/>
            <person name="Fitzgerald M."/>
            <person name="Foley K."/>
            <person name="Gage D."/>
            <person name="Galagan J."/>
            <person name="Gearin G."/>
            <person name="Gnerre S."/>
            <person name="Gnirke A."/>
            <person name="Goyette A."/>
            <person name="Graham J."/>
            <person name="Grandbois E."/>
            <person name="Gyaltsen K."/>
            <person name="Hafez N."/>
            <person name="Hagopian D."/>
            <person name="Hagos B."/>
            <person name="Hall J."/>
            <person name="Hatcher B."/>
            <person name="Heller A."/>
            <person name="Higgins H."/>
            <person name="Honan T."/>
            <person name="Horn A."/>
            <person name="Houde N."/>
            <person name="Hughes L."/>
            <person name="Hulme W."/>
            <person name="Husby E."/>
            <person name="Iliev I."/>
            <person name="Jaffe D."/>
            <person name="Jones C."/>
            <person name="Kamal M."/>
            <person name="Kamat A."/>
            <person name="Kamvysselis M."/>
            <person name="Karlsson E."/>
            <person name="Kells C."/>
            <person name="Kieu A."/>
            <person name="Kisner P."/>
            <person name="Kodira C."/>
            <person name="Kulbokas E."/>
            <person name="Labutti K."/>
            <person name="Lama D."/>
            <person name="Landers T."/>
            <person name="Leger J."/>
            <person name="Levine S."/>
            <person name="Lewis D."/>
            <person name="Lewis T."/>
            <person name="Lindblad-toh K."/>
            <person name="Liu X."/>
            <person name="Lokyitsang T."/>
            <person name="Lokyitsang Y."/>
            <person name="Lucien O."/>
            <person name="Lui A."/>
            <person name="Ma L.J."/>
            <person name="Mabbitt R."/>
            <person name="Macdonald J."/>
            <person name="Maclean C."/>
            <person name="Major J."/>
            <person name="Manning J."/>
            <person name="Marabella R."/>
            <person name="Maru K."/>
            <person name="Matthews C."/>
            <person name="Mauceli E."/>
            <person name="Mccarthy M."/>
            <person name="Mcdonough S."/>
            <person name="Mcghee T."/>
            <person name="Meldrim J."/>
            <person name="Meneus L."/>
            <person name="Mesirov J."/>
            <person name="Mihalev A."/>
            <person name="Mihova T."/>
            <person name="Mikkelsen T."/>
            <person name="Mlenga V."/>
            <person name="Moru K."/>
            <person name="Mozes J."/>
            <person name="Mulrain L."/>
            <person name="Munson G."/>
            <person name="Naylor J."/>
            <person name="Newes C."/>
            <person name="Nguyen C."/>
            <person name="Nguyen N."/>
            <person name="Nguyen T."/>
            <person name="Nicol R."/>
            <person name="Nielsen C."/>
            <person name="Nizzari M."/>
            <person name="Norbu C."/>
            <person name="Norbu N."/>
            <person name="O'donnell P."/>
            <person name="Okoawo O."/>
            <person name="O'leary S."/>
            <person name="Omotosho B."/>
            <person name="O'neill K."/>
            <person name="Osman S."/>
            <person name="Parker S."/>
            <person name="Perrin D."/>
            <person name="Phunkhang P."/>
            <person name="Piqani B."/>
            <person name="Purcell S."/>
            <person name="Rachupka T."/>
            <person name="Ramasamy U."/>
            <person name="Rameau R."/>
            <person name="Ray V."/>
            <person name="Raymond C."/>
            <person name="Retta R."/>
            <person name="Richardson S."/>
            <person name="Rise C."/>
            <person name="Rodriguez J."/>
            <person name="Rogers J."/>
            <person name="Rogov P."/>
            <person name="Rutman M."/>
            <person name="Schupbach R."/>
            <person name="Seaman C."/>
            <person name="Settipalli S."/>
            <person name="Sharpe T."/>
            <person name="Sheridan J."/>
            <person name="Sherpa N."/>
            <person name="Shi J."/>
            <person name="Smirnov S."/>
            <person name="Smith C."/>
            <person name="Sougnez C."/>
            <person name="Spencer B."/>
            <person name="Stalker J."/>
            <person name="Stange-thomann N."/>
            <person name="Stavropoulos S."/>
            <person name="Stetson K."/>
            <person name="Stone C."/>
            <person name="Stone S."/>
            <person name="Stubbs M."/>
            <person name="Talamas J."/>
            <person name="Tchuinga P."/>
            <person name="Tenzing P."/>
            <person name="Tesfaye S."/>
            <person name="Theodore J."/>
            <person name="Thoulutsang Y."/>
            <person name="Topham K."/>
            <person name="Towey S."/>
            <person name="Tsamla T."/>
            <person name="Tsomo N."/>
            <person name="Vallee D."/>
            <person name="Vassiliev H."/>
            <person name="Venkataraman V."/>
            <person name="Vinson J."/>
            <person name="Vo A."/>
            <person name="Wade C."/>
            <person name="Wang S."/>
            <person name="Wangchuk T."/>
            <person name="Wangdi T."/>
            <person name="Whittaker C."/>
            <person name="Wilkinson J."/>
            <person name="Wu Y."/>
            <person name="Wyman D."/>
            <person name="Yadav S."/>
            <person name="Yang S."/>
            <person name="Yang X."/>
            <person name="Yeager S."/>
            <person name="Yee E."/>
            <person name="Young G."/>
            <person name="Zainoun J."/>
            <person name="Zembeck L."/>
            <person name="Zimmer A."/>
            <person name="Zody M."/>
            <person name="Lander E."/>
        </authorList>
    </citation>
    <scope>NUCLEOTIDE SEQUENCE [LARGE SCALE GENOMIC DNA]</scope>
</reference>
<keyword evidence="6" id="KW-1185">Reference proteome</keyword>
<dbReference type="InterPro" id="IPR001254">
    <property type="entry name" value="Trypsin_dom"/>
</dbReference>
<evidence type="ECO:0000259" key="4">
    <source>
        <dbReference type="Pfam" id="PF00089"/>
    </source>
</evidence>
<feature type="domain" description="Peptidase S1" evidence="4">
    <location>
        <begin position="78"/>
        <end position="120"/>
    </location>
</feature>
<dbReference type="Ensembl" id="ENSCSAVT00000001400.1">
    <property type="protein sequence ID" value="ENSCSAVP00000001383.1"/>
    <property type="gene ID" value="ENSCSAVG00000000775.1"/>
</dbReference>
<evidence type="ECO:0000256" key="3">
    <source>
        <dbReference type="SAM" id="SignalP"/>
    </source>
</evidence>
<dbReference type="GO" id="GO:0006508">
    <property type="term" value="P:proteolysis"/>
    <property type="evidence" value="ECO:0007669"/>
    <property type="project" value="InterPro"/>
</dbReference>
<reference evidence="5" key="3">
    <citation type="submission" date="2025-09" db="UniProtKB">
        <authorList>
            <consortium name="Ensembl"/>
        </authorList>
    </citation>
    <scope>IDENTIFICATION</scope>
</reference>
<evidence type="ECO:0000256" key="2">
    <source>
        <dbReference type="SAM" id="MobiDB-lite"/>
    </source>
</evidence>
<dbReference type="HOGENOM" id="CLU_2054916_0_0_1"/>
<sequence>MAVLGTIVVVGIVAGVAVHFSSSDVKDTGTEPDEVGSYATDPPDVTRSTTASPFNDSEWNNMRGECGISKVQPDLGRIVGGDEAKKNSWPWQISLVKYASFGNGYASVKHICGGTLVGPN</sequence>
<keyword evidence="1" id="KW-1015">Disulfide bond</keyword>
<name>H2Y7T5_CIOSA</name>
<evidence type="ECO:0000256" key="1">
    <source>
        <dbReference type="ARBA" id="ARBA00023157"/>
    </source>
</evidence>
<dbReference type="eggNOG" id="KOG3627">
    <property type="taxonomic scope" value="Eukaryota"/>
</dbReference>
<dbReference type="AlphaFoldDB" id="H2Y7T5"/>
<accession>H2Y7T5</accession>
<feature type="signal peptide" evidence="3">
    <location>
        <begin position="1"/>
        <end position="23"/>
    </location>
</feature>
<reference evidence="5" key="2">
    <citation type="submission" date="2025-08" db="UniProtKB">
        <authorList>
            <consortium name="Ensembl"/>
        </authorList>
    </citation>
    <scope>IDENTIFICATION</scope>
</reference>
<keyword evidence="3" id="KW-0732">Signal</keyword>
<dbReference type="InParanoid" id="H2Y7T5"/>
<feature type="chain" id="PRO_5003578079" description="Peptidase S1 domain-containing protein" evidence="3">
    <location>
        <begin position="24"/>
        <end position="120"/>
    </location>
</feature>
<dbReference type="InterPro" id="IPR043504">
    <property type="entry name" value="Peptidase_S1_PA_chymotrypsin"/>
</dbReference>
<evidence type="ECO:0000313" key="5">
    <source>
        <dbReference type="Ensembl" id="ENSCSAVP00000001383.1"/>
    </source>
</evidence>
<dbReference type="STRING" id="51511.ENSCSAVP00000001383"/>
<dbReference type="GO" id="GO:0004252">
    <property type="term" value="F:serine-type endopeptidase activity"/>
    <property type="evidence" value="ECO:0007669"/>
    <property type="project" value="InterPro"/>
</dbReference>